<keyword evidence="2" id="KW-1185">Reference proteome</keyword>
<evidence type="ECO:0000313" key="1">
    <source>
        <dbReference type="EMBL" id="KJA10178.1"/>
    </source>
</evidence>
<gene>
    <name evidence="1" type="ORF">RP29_12555</name>
</gene>
<name>A0A0D7KAH4_9BURK</name>
<evidence type="ECO:0000313" key="2">
    <source>
        <dbReference type="Proteomes" id="UP000032566"/>
    </source>
</evidence>
<sequence>MGEKMSKTKSKPSKNSAKEVWCVDVYEHEKGWGERLEDHFEFPSEEEANTYFRKANAEFSKQGDSDCFALAHPPYKKETQ</sequence>
<dbReference type="STRING" id="80878.RP29_12555"/>
<dbReference type="EMBL" id="JXYQ01000039">
    <property type="protein sequence ID" value="KJA10178.1"/>
    <property type="molecule type" value="Genomic_DNA"/>
</dbReference>
<organism evidence="1 2">
    <name type="scientific">Acidovorax temperans</name>
    <dbReference type="NCBI Taxonomy" id="80878"/>
    <lineage>
        <taxon>Bacteria</taxon>
        <taxon>Pseudomonadati</taxon>
        <taxon>Pseudomonadota</taxon>
        <taxon>Betaproteobacteria</taxon>
        <taxon>Burkholderiales</taxon>
        <taxon>Comamonadaceae</taxon>
        <taxon>Acidovorax</taxon>
    </lineage>
</organism>
<protein>
    <submittedName>
        <fullName evidence="1">Uncharacterized protein</fullName>
    </submittedName>
</protein>
<reference evidence="1 2" key="1">
    <citation type="submission" date="2014-12" db="EMBL/GenBank/DDBJ databases">
        <title>Isolation of bacteria from lake water.</title>
        <authorList>
            <person name="Sheng K.-Y."/>
            <person name="Chin P.-S."/>
            <person name="Chan K.-G."/>
            <person name="Tan G.S."/>
        </authorList>
    </citation>
    <scope>NUCLEOTIDE SEQUENCE [LARGE SCALE GENOMIC DNA]</scope>
    <source>
        <strain evidence="1 2">KY4</strain>
    </source>
</reference>
<accession>A0A0D7KAH4</accession>
<proteinExistence type="predicted"/>
<comment type="caution">
    <text evidence="1">The sequence shown here is derived from an EMBL/GenBank/DDBJ whole genome shotgun (WGS) entry which is preliminary data.</text>
</comment>
<dbReference type="AlphaFoldDB" id="A0A0D7KAH4"/>
<dbReference type="PATRIC" id="fig|80878.5.peg.2207"/>
<dbReference type="Proteomes" id="UP000032566">
    <property type="component" value="Unassembled WGS sequence"/>
</dbReference>